<organism evidence="2 3">
    <name type="scientific">Limosa lapponica baueri</name>
    <dbReference type="NCBI Taxonomy" id="1758121"/>
    <lineage>
        <taxon>Eukaryota</taxon>
        <taxon>Metazoa</taxon>
        <taxon>Chordata</taxon>
        <taxon>Craniata</taxon>
        <taxon>Vertebrata</taxon>
        <taxon>Euteleostomi</taxon>
        <taxon>Archelosauria</taxon>
        <taxon>Archosauria</taxon>
        <taxon>Dinosauria</taxon>
        <taxon>Saurischia</taxon>
        <taxon>Theropoda</taxon>
        <taxon>Coelurosauria</taxon>
        <taxon>Aves</taxon>
        <taxon>Neognathae</taxon>
        <taxon>Neoaves</taxon>
        <taxon>Charadriiformes</taxon>
        <taxon>Scolopacidae</taxon>
        <taxon>Limosa</taxon>
    </lineage>
</organism>
<proteinExistence type="predicted"/>
<evidence type="ECO:0000256" key="1">
    <source>
        <dbReference type="SAM" id="MobiDB-lite"/>
    </source>
</evidence>
<reference evidence="3" key="2">
    <citation type="submission" date="2017-12" db="EMBL/GenBank/DDBJ databases">
        <title>Genome sequence of the Bar-tailed Godwit (Limosa lapponica baueri).</title>
        <authorList>
            <person name="Lima N.C.B."/>
            <person name="Parody-Merino A.M."/>
            <person name="Battley P.F."/>
            <person name="Fidler A.E."/>
            <person name="Prosdocimi F."/>
        </authorList>
    </citation>
    <scope>NUCLEOTIDE SEQUENCE [LARGE SCALE GENOMIC DNA]</scope>
</reference>
<sequence>MQPADYADVESRLSGSDNLSSKMHPFPCSALLTCFGNAHENTPFDQPNASPLAMEEEKTEGTSAVCLQPSATAASSIKHGAEKKSEEMFKASRCSEKHSRASSNSSNHVAAQSVSATTASSLFAANELSHDVIALCTHIPRPSIIHVPKVSALEVAMQQGKKIGSL</sequence>
<keyword evidence="3" id="KW-1185">Reference proteome</keyword>
<evidence type="ECO:0000313" key="2">
    <source>
        <dbReference type="EMBL" id="PKU26743.1"/>
    </source>
</evidence>
<evidence type="ECO:0000313" key="3">
    <source>
        <dbReference type="Proteomes" id="UP000233556"/>
    </source>
</evidence>
<protein>
    <submittedName>
        <fullName evidence="2">Uncharacterized protein</fullName>
    </submittedName>
</protein>
<name>A0A2I0SYW7_LIMLA</name>
<dbReference type="Proteomes" id="UP000233556">
    <property type="component" value="Unassembled WGS sequence"/>
</dbReference>
<reference evidence="3" key="1">
    <citation type="submission" date="2017-11" db="EMBL/GenBank/DDBJ databases">
        <authorList>
            <person name="Lima N.C."/>
            <person name="Parody-Merino A.M."/>
            <person name="Battley P.F."/>
            <person name="Fidler A.E."/>
            <person name="Prosdocimi F."/>
        </authorList>
    </citation>
    <scope>NUCLEOTIDE SEQUENCE [LARGE SCALE GENOMIC DNA]</scope>
</reference>
<feature type="region of interest" description="Disordered" evidence="1">
    <location>
        <begin position="45"/>
        <end position="66"/>
    </location>
</feature>
<accession>A0A2I0SYW7</accession>
<feature type="region of interest" description="Disordered" evidence="1">
    <location>
        <begin position="1"/>
        <end position="20"/>
    </location>
</feature>
<gene>
    <name evidence="2" type="ORF">llap_22953</name>
</gene>
<dbReference type="AlphaFoldDB" id="A0A2I0SYW7"/>
<dbReference type="EMBL" id="KZ537218">
    <property type="protein sequence ID" value="PKU26743.1"/>
    <property type="molecule type" value="Genomic_DNA"/>
</dbReference>
<dbReference type="OrthoDB" id="5963205at2759"/>